<organism evidence="2">
    <name type="scientific">marine sediment metagenome</name>
    <dbReference type="NCBI Taxonomy" id="412755"/>
    <lineage>
        <taxon>unclassified sequences</taxon>
        <taxon>metagenomes</taxon>
        <taxon>ecological metagenomes</taxon>
    </lineage>
</organism>
<comment type="caution">
    <text evidence="2">The sequence shown here is derived from an EMBL/GenBank/DDBJ whole genome shotgun (WGS) entry which is preliminary data.</text>
</comment>
<evidence type="ECO:0000256" key="1">
    <source>
        <dbReference type="SAM" id="MobiDB-lite"/>
    </source>
</evidence>
<feature type="region of interest" description="Disordered" evidence="1">
    <location>
        <begin position="66"/>
        <end position="92"/>
    </location>
</feature>
<accession>A0A0F9CCX1</accession>
<gene>
    <name evidence="2" type="ORF">LCGC14_2340750</name>
</gene>
<feature type="region of interest" description="Disordered" evidence="1">
    <location>
        <begin position="1"/>
        <end position="33"/>
    </location>
</feature>
<reference evidence="2" key="1">
    <citation type="journal article" date="2015" name="Nature">
        <title>Complex archaea that bridge the gap between prokaryotes and eukaryotes.</title>
        <authorList>
            <person name="Spang A."/>
            <person name="Saw J.H."/>
            <person name="Jorgensen S.L."/>
            <person name="Zaremba-Niedzwiedzka K."/>
            <person name="Martijn J."/>
            <person name="Lind A.E."/>
            <person name="van Eijk R."/>
            <person name="Schleper C."/>
            <person name="Guy L."/>
            <person name="Ettema T.J."/>
        </authorList>
    </citation>
    <scope>NUCLEOTIDE SEQUENCE</scope>
</reference>
<sequence>MTEEKKPEKELEKKVEELAEGKQKVEEEKPSEFEKQLKALREDNERMQAELLKQEELKAKILLGGRAEAGQPQKSQLDLDQEEAAERLKEFL</sequence>
<evidence type="ECO:0000313" key="2">
    <source>
        <dbReference type="EMBL" id="KKL46919.1"/>
    </source>
</evidence>
<protein>
    <submittedName>
        <fullName evidence="2">Uncharacterized protein</fullName>
    </submittedName>
</protein>
<dbReference type="AlphaFoldDB" id="A0A0F9CCX1"/>
<proteinExistence type="predicted"/>
<name>A0A0F9CCX1_9ZZZZ</name>
<dbReference type="EMBL" id="LAZR01033855">
    <property type="protein sequence ID" value="KKL46919.1"/>
    <property type="molecule type" value="Genomic_DNA"/>
</dbReference>